<keyword evidence="2" id="KW-1185">Reference proteome</keyword>
<comment type="caution">
    <text evidence="1">The sequence shown here is derived from an EMBL/GenBank/DDBJ whole genome shotgun (WGS) entry which is preliminary data.</text>
</comment>
<protein>
    <submittedName>
        <fullName evidence="1">Uncharacterized protein</fullName>
    </submittedName>
</protein>
<dbReference type="RefSeq" id="WP_127703087.1">
    <property type="nucleotide sequence ID" value="NZ_SACK01000001.1"/>
</dbReference>
<evidence type="ECO:0000313" key="1">
    <source>
        <dbReference type="EMBL" id="RVU02720.1"/>
    </source>
</evidence>
<dbReference type="OrthoDB" id="795392at2"/>
<gene>
    <name evidence="1" type="ORF">EOD41_01910</name>
</gene>
<reference evidence="1 2" key="1">
    <citation type="submission" date="2019-01" db="EMBL/GenBank/DDBJ databases">
        <authorList>
            <person name="Chen W.-M."/>
        </authorList>
    </citation>
    <scope>NUCLEOTIDE SEQUENCE [LARGE SCALE GENOMIC DNA]</scope>
    <source>
        <strain evidence="1 2">YBJ-36</strain>
    </source>
</reference>
<evidence type="ECO:0000313" key="2">
    <source>
        <dbReference type="Proteomes" id="UP000282759"/>
    </source>
</evidence>
<organism evidence="1 2">
    <name type="scientific">Mucilaginibacter limnophilus</name>
    <dbReference type="NCBI Taxonomy" id="1932778"/>
    <lineage>
        <taxon>Bacteria</taxon>
        <taxon>Pseudomonadati</taxon>
        <taxon>Bacteroidota</taxon>
        <taxon>Sphingobacteriia</taxon>
        <taxon>Sphingobacteriales</taxon>
        <taxon>Sphingobacteriaceae</taxon>
        <taxon>Mucilaginibacter</taxon>
    </lineage>
</organism>
<dbReference type="Proteomes" id="UP000282759">
    <property type="component" value="Unassembled WGS sequence"/>
</dbReference>
<name>A0A3S2UPC5_9SPHI</name>
<accession>A0A3S2UPC5</accession>
<proteinExistence type="predicted"/>
<sequence length="197" mass="22783">MKLYSYIVIISTFCLPTITKGQDTSNLLKESLESAAKNVLQLNELNISNDTLNIVSESGFLFYPFGKHKSFAQFKAANLKFNYKDIYLKNQLTNEIVRGYQLHEGKSYVKLLIEDEDDDNRVMIIRGEISDSVIFLKNRVHVGMDKQKFLQLFFARTPNNSINVINLKSALEGIIHTYTFKQNKLQSIKFYTDYMVL</sequence>
<dbReference type="AlphaFoldDB" id="A0A3S2UPC5"/>
<dbReference type="EMBL" id="SACK01000001">
    <property type="protein sequence ID" value="RVU02720.1"/>
    <property type="molecule type" value="Genomic_DNA"/>
</dbReference>